<keyword evidence="3" id="KW-1185">Reference proteome</keyword>
<dbReference type="GO" id="GO:0006508">
    <property type="term" value="P:proteolysis"/>
    <property type="evidence" value="ECO:0007669"/>
    <property type="project" value="InterPro"/>
</dbReference>
<organism evidence="2 3">
    <name type="scientific">Boletus edulis BED1</name>
    <dbReference type="NCBI Taxonomy" id="1328754"/>
    <lineage>
        <taxon>Eukaryota</taxon>
        <taxon>Fungi</taxon>
        <taxon>Dikarya</taxon>
        <taxon>Basidiomycota</taxon>
        <taxon>Agaricomycotina</taxon>
        <taxon>Agaricomycetes</taxon>
        <taxon>Agaricomycetidae</taxon>
        <taxon>Boletales</taxon>
        <taxon>Boletineae</taxon>
        <taxon>Boletaceae</taxon>
        <taxon>Boletoideae</taxon>
        <taxon>Boletus</taxon>
    </lineage>
</organism>
<dbReference type="PRINTS" id="PR00977">
    <property type="entry name" value="SCYTLDPTASE"/>
</dbReference>
<gene>
    <name evidence="2" type="ORF">L210DRAFT_3384656</name>
</gene>
<dbReference type="PANTHER" id="PTHR37536:SF1">
    <property type="entry name" value="ASPERGILLOPEPSIN, PUTAITVE (AFU_ORTHOLOGUE AFUA_7G01200)"/>
    <property type="match status" value="1"/>
</dbReference>
<dbReference type="Proteomes" id="UP001194468">
    <property type="component" value="Unassembled WGS sequence"/>
</dbReference>
<protein>
    <submittedName>
        <fullName evidence="2">Peptidase G1</fullName>
    </submittedName>
</protein>
<proteinExistence type="predicted"/>
<reference evidence="2" key="2">
    <citation type="journal article" date="2020" name="Nat. Commun.">
        <title>Large-scale genome sequencing of mycorrhizal fungi provides insights into the early evolution of symbiotic traits.</title>
        <authorList>
            <person name="Miyauchi S."/>
            <person name="Kiss E."/>
            <person name="Kuo A."/>
            <person name="Drula E."/>
            <person name="Kohler A."/>
            <person name="Sanchez-Garcia M."/>
            <person name="Morin E."/>
            <person name="Andreopoulos B."/>
            <person name="Barry K.W."/>
            <person name="Bonito G."/>
            <person name="Buee M."/>
            <person name="Carver A."/>
            <person name="Chen C."/>
            <person name="Cichocki N."/>
            <person name="Clum A."/>
            <person name="Culley D."/>
            <person name="Crous P.W."/>
            <person name="Fauchery L."/>
            <person name="Girlanda M."/>
            <person name="Hayes R.D."/>
            <person name="Keri Z."/>
            <person name="LaButti K."/>
            <person name="Lipzen A."/>
            <person name="Lombard V."/>
            <person name="Magnuson J."/>
            <person name="Maillard F."/>
            <person name="Murat C."/>
            <person name="Nolan M."/>
            <person name="Ohm R.A."/>
            <person name="Pangilinan J."/>
            <person name="Pereira M.F."/>
            <person name="Perotto S."/>
            <person name="Peter M."/>
            <person name="Pfister S."/>
            <person name="Riley R."/>
            <person name="Sitrit Y."/>
            <person name="Stielow J.B."/>
            <person name="Szollosi G."/>
            <person name="Zifcakova L."/>
            <person name="Stursova M."/>
            <person name="Spatafora J.W."/>
            <person name="Tedersoo L."/>
            <person name="Vaario L.M."/>
            <person name="Yamada A."/>
            <person name="Yan M."/>
            <person name="Wang P."/>
            <person name="Xu J."/>
            <person name="Bruns T."/>
            <person name="Baldrian P."/>
            <person name="Vilgalys R."/>
            <person name="Dunand C."/>
            <person name="Henrissat B."/>
            <person name="Grigoriev I.V."/>
            <person name="Hibbett D."/>
            <person name="Nagy L.G."/>
            <person name="Martin F.M."/>
        </authorList>
    </citation>
    <scope>NUCLEOTIDE SEQUENCE</scope>
    <source>
        <strain evidence="2">BED1</strain>
    </source>
</reference>
<dbReference type="GO" id="GO:0070007">
    <property type="term" value="F:glutamic-type endopeptidase activity"/>
    <property type="evidence" value="ECO:0007669"/>
    <property type="project" value="InterPro"/>
</dbReference>
<dbReference type="InterPro" id="IPR000250">
    <property type="entry name" value="Peptidase_G1"/>
</dbReference>
<reference evidence="2" key="1">
    <citation type="submission" date="2019-10" db="EMBL/GenBank/DDBJ databases">
        <authorList>
            <consortium name="DOE Joint Genome Institute"/>
            <person name="Kuo A."/>
            <person name="Miyauchi S."/>
            <person name="Kiss E."/>
            <person name="Drula E."/>
            <person name="Kohler A."/>
            <person name="Sanchez-Garcia M."/>
            <person name="Andreopoulos B."/>
            <person name="Barry K.W."/>
            <person name="Bonito G."/>
            <person name="Buee M."/>
            <person name="Carver A."/>
            <person name="Chen C."/>
            <person name="Cichocki N."/>
            <person name="Clum A."/>
            <person name="Culley D."/>
            <person name="Crous P.W."/>
            <person name="Fauchery L."/>
            <person name="Girlanda M."/>
            <person name="Hayes R."/>
            <person name="Keri Z."/>
            <person name="LaButti K."/>
            <person name="Lipzen A."/>
            <person name="Lombard V."/>
            <person name="Magnuson J."/>
            <person name="Maillard F."/>
            <person name="Morin E."/>
            <person name="Murat C."/>
            <person name="Nolan M."/>
            <person name="Ohm R."/>
            <person name="Pangilinan J."/>
            <person name="Pereira M."/>
            <person name="Perotto S."/>
            <person name="Peter M."/>
            <person name="Riley R."/>
            <person name="Sitrit Y."/>
            <person name="Stielow B."/>
            <person name="Szollosi G."/>
            <person name="Zifcakova L."/>
            <person name="Stursova M."/>
            <person name="Spatafora J.W."/>
            <person name="Tedersoo L."/>
            <person name="Vaario L.-M."/>
            <person name="Yamada A."/>
            <person name="Yan M."/>
            <person name="Wang P."/>
            <person name="Xu J."/>
            <person name="Bruns T."/>
            <person name="Baldrian P."/>
            <person name="Vilgalys R."/>
            <person name="Henrissat B."/>
            <person name="Grigoriev I.V."/>
            <person name="Hibbett D."/>
            <person name="Nagy L.G."/>
            <person name="Martin F.M."/>
        </authorList>
    </citation>
    <scope>NUCLEOTIDE SEQUENCE</scope>
    <source>
        <strain evidence="2">BED1</strain>
    </source>
</reference>
<evidence type="ECO:0000313" key="3">
    <source>
        <dbReference type="Proteomes" id="UP001194468"/>
    </source>
</evidence>
<dbReference type="Pfam" id="PF01828">
    <property type="entry name" value="Peptidase_A4"/>
    <property type="match status" value="1"/>
</dbReference>
<dbReference type="InterPro" id="IPR013320">
    <property type="entry name" value="ConA-like_dom_sf"/>
</dbReference>
<name>A0AAD4C8J6_BOLED</name>
<dbReference type="EMBL" id="WHUW01000001">
    <property type="protein sequence ID" value="KAF8451939.1"/>
    <property type="molecule type" value="Genomic_DNA"/>
</dbReference>
<comment type="caution">
    <text evidence="2">The sequence shown here is derived from an EMBL/GenBank/DDBJ whole genome shotgun (WGS) entry which is preliminary data.</text>
</comment>
<evidence type="ECO:0000256" key="1">
    <source>
        <dbReference type="PIRSR" id="PIRSR600250-50"/>
    </source>
</evidence>
<feature type="active site" description="Proton acceptor" evidence="1">
    <location>
        <position position="146"/>
    </location>
</feature>
<evidence type="ECO:0000313" key="2">
    <source>
        <dbReference type="EMBL" id="KAF8451939.1"/>
    </source>
</evidence>
<accession>A0AAD4C8J6</accession>
<dbReference type="PANTHER" id="PTHR37536">
    <property type="entry name" value="PUTATIVE (AFU_ORTHOLOGUE AFUA_3G02970)-RELATED"/>
    <property type="match status" value="1"/>
</dbReference>
<dbReference type="SUPFAM" id="SSF49899">
    <property type="entry name" value="Concanavalin A-like lectins/glucanases"/>
    <property type="match status" value="1"/>
</dbReference>
<dbReference type="CDD" id="cd13426">
    <property type="entry name" value="Peptidase_G1"/>
    <property type="match status" value="1"/>
</dbReference>
<sequence>MPSISWTVSCLRAHILSCFQQGTFSSITGTFTVPGISGPIGAGAAAWVGIDGGACNMIFEAGVIFNITSTGSQLNKAVWEWYPDPLGAFPDDFTIAAGDIINVTVSALNATSGLVAVQNLNNQQSATQYVQSSHALCGQSVEWIVEDYLLNYSSTSPVPLVNFGTVEFTHAQAGGPGNQTFGLQGATIVGIEQNGQYLTNVSVDASSVVVKYVGPTGND</sequence>
<dbReference type="InterPro" id="IPR038656">
    <property type="entry name" value="Peptidase_G1_sf"/>
</dbReference>
<dbReference type="AlphaFoldDB" id="A0AAD4C8J6"/>
<dbReference type="Gene3D" id="2.60.120.700">
    <property type="entry name" value="Peptidase G1"/>
    <property type="match status" value="1"/>
</dbReference>